<proteinExistence type="predicted"/>
<dbReference type="Pfam" id="PF02470">
    <property type="entry name" value="MlaD"/>
    <property type="match status" value="1"/>
</dbReference>
<evidence type="ECO:0000259" key="3">
    <source>
        <dbReference type="Pfam" id="PF02470"/>
    </source>
</evidence>
<dbReference type="Proteomes" id="UP000389128">
    <property type="component" value="Unassembled WGS sequence"/>
</dbReference>
<keyword evidence="2" id="KW-1133">Transmembrane helix</keyword>
<evidence type="ECO:0000256" key="2">
    <source>
        <dbReference type="SAM" id="Phobius"/>
    </source>
</evidence>
<evidence type="ECO:0000256" key="1">
    <source>
        <dbReference type="SAM" id="MobiDB-lite"/>
    </source>
</evidence>
<evidence type="ECO:0000313" key="5">
    <source>
        <dbReference type="Proteomes" id="UP000389128"/>
    </source>
</evidence>
<keyword evidence="2" id="KW-0472">Membrane</keyword>
<comment type="caution">
    <text evidence="4">The sequence shown here is derived from an EMBL/GenBank/DDBJ whole genome shotgun (WGS) entry which is preliminary data.</text>
</comment>
<keyword evidence="2" id="KW-0812">Transmembrane</keyword>
<dbReference type="RefSeq" id="WP_148579005.1">
    <property type="nucleotide sequence ID" value="NZ_JAVEUW010000029.1"/>
</dbReference>
<dbReference type="InterPro" id="IPR003399">
    <property type="entry name" value="Mce/MlaD"/>
</dbReference>
<dbReference type="PANTHER" id="PTHR36698">
    <property type="entry name" value="BLL5892 PROTEIN"/>
    <property type="match status" value="1"/>
</dbReference>
<protein>
    <submittedName>
        <fullName evidence="4">MCE family protein</fullName>
    </submittedName>
</protein>
<reference evidence="4 5" key="1">
    <citation type="submission" date="2019-01" db="EMBL/GenBank/DDBJ databases">
        <title>Zoogloea oleivorans genome sequencing and assembly.</title>
        <authorList>
            <person name="Tancsics A."/>
            <person name="Farkas M."/>
            <person name="Kriszt B."/>
            <person name="Maroti G."/>
            <person name="Horvath B."/>
        </authorList>
    </citation>
    <scope>NUCLEOTIDE SEQUENCE [LARGE SCALE GENOMIC DNA]</scope>
    <source>
        <strain evidence="4 5">Buc</strain>
    </source>
</reference>
<gene>
    <name evidence="4" type="ORF">ETQ85_10555</name>
</gene>
<evidence type="ECO:0000313" key="4">
    <source>
        <dbReference type="EMBL" id="TYC58944.1"/>
    </source>
</evidence>
<accession>A0A6C2CZ21</accession>
<dbReference type="OrthoDB" id="5294672at2"/>
<name>A0A6C2CZ21_9RHOO</name>
<dbReference type="AlphaFoldDB" id="A0A6C2CZ21"/>
<organism evidence="4 5">
    <name type="scientific">Zoogloea oleivorans</name>
    <dbReference type="NCBI Taxonomy" id="1552750"/>
    <lineage>
        <taxon>Bacteria</taxon>
        <taxon>Pseudomonadati</taxon>
        <taxon>Pseudomonadota</taxon>
        <taxon>Betaproteobacteria</taxon>
        <taxon>Rhodocyclales</taxon>
        <taxon>Zoogloeaceae</taxon>
        <taxon>Zoogloea</taxon>
    </lineage>
</organism>
<dbReference type="EMBL" id="SDKK01000008">
    <property type="protein sequence ID" value="TYC58944.1"/>
    <property type="molecule type" value="Genomic_DNA"/>
</dbReference>
<feature type="domain" description="Mce/MlaD" evidence="3">
    <location>
        <begin position="40"/>
        <end position="113"/>
    </location>
</feature>
<keyword evidence="5" id="KW-1185">Reference proteome</keyword>
<dbReference type="PROSITE" id="PS51257">
    <property type="entry name" value="PROKAR_LIPOPROTEIN"/>
    <property type="match status" value="1"/>
</dbReference>
<dbReference type="PANTHER" id="PTHR36698:SF2">
    <property type="entry name" value="MCE_MLAD DOMAIN-CONTAINING PROTEIN"/>
    <property type="match status" value="1"/>
</dbReference>
<feature type="transmembrane region" description="Helical" evidence="2">
    <location>
        <begin position="7"/>
        <end position="28"/>
    </location>
</feature>
<feature type="region of interest" description="Disordered" evidence="1">
    <location>
        <begin position="295"/>
        <end position="315"/>
    </location>
</feature>
<sequence>MESRSHAIAAGLFALLLSACIVLALWWFSDKREVTRDVVLVTTGSVNGLNPQATVRYRGIVAGKVAGIALDPANPRDLLVTARIRADLPITRGTRARMASQGVTGLAFIALDDAGDQPEPLPGDAANPPRIRLAPGLMEEVADASLQTLNRVREMAERLATLTRAENLARIEKMLVNLESSSQGLDRTLKEAPQALASVRQVFSKDNLARIQRSLDNLERLSGEAVPMATEGRNLLVKLQTVTERIDSIAGATGEGFATSTLPRLNVLLQELTSTSRQLSDLLDEIDNSPQLLILGRGKPPPGPGEAGFRTRPAH</sequence>